<keyword evidence="8" id="KW-0472">Membrane</keyword>
<dbReference type="AlphaFoldDB" id="A0A117M3B8"/>
<keyword evidence="5" id="KW-1003">Cell membrane</keyword>
<dbReference type="GO" id="GO:0003774">
    <property type="term" value="F:cytoskeletal motor activity"/>
    <property type="evidence" value="ECO:0007669"/>
    <property type="project" value="InterPro"/>
</dbReference>
<dbReference type="PANTHER" id="PTHR30534">
    <property type="entry name" value="FLAGELLAR MOTOR SWITCH PROTEIN FLIG"/>
    <property type="match status" value="1"/>
</dbReference>
<evidence type="ECO:0000313" key="13">
    <source>
        <dbReference type="EMBL" id="KUK82059.1"/>
    </source>
</evidence>
<evidence type="ECO:0000256" key="7">
    <source>
        <dbReference type="ARBA" id="ARBA00022779"/>
    </source>
</evidence>
<dbReference type="GO" id="GO:0005886">
    <property type="term" value="C:plasma membrane"/>
    <property type="evidence" value="ECO:0007669"/>
    <property type="project" value="UniProtKB-SubCell"/>
</dbReference>
<evidence type="ECO:0000256" key="9">
    <source>
        <dbReference type="ARBA" id="ARBA00023143"/>
    </source>
</evidence>
<accession>A0A117M3B8</accession>
<protein>
    <recommendedName>
        <fullName evidence="4">Flagellar motor switch protein FliG</fullName>
    </recommendedName>
</protein>
<dbReference type="PATRIC" id="fig|110500.4.peg.792"/>
<dbReference type="Pfam" id="PF14841">
    <property type="entry name" value="FliG_M"/>
    <property type="match status" value="1"/>
</dbReference>
<evidence type="ECO:0000256" key="6">
    <source>
        <dbReference type="ARBA" id="ARBA00022500"/>
    </source>
</evidence>
<dbReference type="SUPFAM" id="SSF48029">
    <property type="entry name" value="FliG"/>
    <property type="match status" value="2"/>
</dbReference>
<keyword evidence="13" id="KW-0966">Cell projection</keyword>
<evidence type="ECO:0000256" key="5">
    <source>
        <dbReference type="ARBA" id="ARBA00022475"/>
    </source>
</evidence>
<dbReference type="InterPro" id="IPR023087">
    <property type="entry name" value="Flg_Motor_Flig_C"/>
</dbReference>
<dbReference type="GO" id="GO:0006935">
    <property type="term" value="P:chemotaxis"/>
    <property type="evidence" value="ECO:0007669"/>
    <property type="project" value="UniProtKB-KW"/>
</dbReference>
<name>A0A117M3B8_9FIRM</name>
<keyword evidence="9" id="KW-0975">Bacterial flagellum</keyword>
<evidence type="ECO:0000256" key="3">
    <source>
        <dbReference type="ARBA" id="ARBA00010299"/>
    </source>
</evidence>
<evidence type="ECO:0000259" key="10">
    <source>
        <dbReference type="Pfam" id="PF01706"/>
    </source>
</evidence>
<dbReference type="PIRSF" id="PIRSF003161">
    <property type="entry name" value="FliG"/>
    <property type="match status" value="1"/>
</dbReference>
<keyword evidence="6" id="KW-0145">Chemotaxis</keyword>
<dbReference type="EMBL" id="LGGS01000112">
    <property type="protein sequence ID" value="KUK82059.1"/>
    <property type="molecule type" value="Genomic_DNA"/>
</dbReference>
<dbReference type="InterPro" id="IPR011002">
    <property type="entry name" value="FliG_a-hlx"/>
</dbReference>
<dbReference type="Pfam" id="PF01706">
    <property type="entry name" value="FliG_C"/>
    <property type="match status" value="1"/>
</dbReference>
<feature type="domain" description="Flagellar motor switch protein FliG C-terminal" evidence="10">
    <location>
        <begin position="222"/>
        <end position="328"/>
    </location>
</feature>
<comment type="subcellular location">
    <subcellularLocation>
        <location evidence="1">Bacterial flagellum basal body</location>
    </subcellularLocation>
    <subcellularLocation>
        <location evidence="2">Cell membrane</location>
        <topology evidence="2">Peripheral membrane protein</topology>
        <orientation evidence="2">Cytoplasmic side</orientation>
    </subcellularLocation>
</comment>
<dbReference type="GO" id="GO:0071973">
    <property type="term" value="P:bacterial-type flagellum-dependent cell motility"/>
    <property type="evidence" value="ECO:0007669"/>
    <property type="project" value="InterPro"/>
</dbReference>
<keyword evidence="13" id="KW-0282">Flagellum</keyword>
<keyword evidence="7" id="KW-0283">Flagellar rotation</keyword>
<evidence type="ECO:0000259" key="12">
    <source>
        <dbReference type="Pfam" id="PF14842"/>
    </source>
</evidence>
<dbReference type="InterPro" id="IPR000090">
    <property type="entry name" value="Flg_Motor_Flig"/>
</dbReference>
<evidence type="ECO:0000256" key="4">
    <source>
        <dbReference type="ARBA" id="ARBA00021870"/>
    </source>
</evidence>
<evidence type="ECO:0000259" key="11">
    <source>
        <dbReference type="Pfam" id="PF14841"/>
    </source>
</evidence>
<dbReference type="InterPro" id="IPR032779">
    <property type="entry name" value="FliG_M"/>
</dbReference>
<sequence>MQITKLTGIQKAAVLLIALGSDLSSRVLKQNFQDIEIEQVTQEISNMVKIPAEVKNAVLEEFMEFRKARDYLVHGGLGYAKDMLEKAVGHQKASQIISKLTIEMRAVPFSSLRKTDPKHLINFIREEHPQTIALILAHLTPDQASAILASLPQEMQTDIAKRVALIDRFSTDVLRDVEEVLEQKLSSVAQQQQAQAAVGGVQSLVDILNRVGRSAEKVILEGLEQDDPALAEEVKRRMFVFEDLTLLPDNFIQRVLREVNSKDLALAMRGANEEVNTRIYKNMSKRAAEMLREEIEFMGPVRLKEVEQAQQKIVSVIRKLDESGEIIISRGGEDVVLV</sequence>
<proteinExistence type="inferred from homology"/>
<reference evidence="14" key="1">
    <citation type="journal article" date="2015" name="MBio">
        <title>Genome-Resolved Metagenomic Analysis Reveals Roles for Candidate Phyla and Other Microbial Community Members in Biogeochemical Transformations in Oil Reservoirs.</title>
        <authorList>
            <person name="Hu P."/>
            <person name="Tom L."/>
            <person name="Singh A."/>
            <person name="Thomas B.C."/>
            <person name="Baker B.J."/>
            <person name="Piceno Y.M."/>
            <person name="Andersen G.L."/>
            <person name="Banfield J.F."/>
        </authorList>
    </citation>
    <scope>NUCLEOTIDE SEQUENCE [LARGE SCALE GENOMIC DNA]</scope>
</reference>
<dbReference type="FunFam" id="1.10.220.30:FF:000001">
    <property type="entry name" value="Flagellar motor switch protein FliG"/>
    <property type="match status" value="1"/>
</dbReference>
<evidence type="ECO:0000256" key="8">
    <source>
        <dbReference type="ARBA" id="ARBA00023136"/>
    </source>
</evidence>
<evidence type="ECO:0000256" key="2">
    <source>
        <dbReference type="ARBA" id="ARBA00004413"/>
    </source>
</evidence>
<dbReference type="NCBIfam" id="TIGR00207">
    <property type="entry name" value="fliG"/>
    <property type="match status" value="1"/>
</dbReference>
<dbReference type="Pfam" id="PF14842">
    <property type="entry name" value="FliG_N"/>
    <property type="match status" value="1"/>
</dbReference>
<dbReference type="GO" id="GO:0009425">
    <property type="term" value="C:bacterial-type flagellum basal body"/>
    <property type="evidence" value="ECO:0007669"/>
    <property type="project" value="UniProtKB-SubCell"/>
</dbReference>
<feature type="domain" description="Flagellar motor switch protein FliG N-terminal" evidence="12">
    <location>
        <begin position="5"/>
        <end position="109"/>
    </location>
</feature>
<organism evidence="13 14">
    <name type="scientific">Pelotomaculum thermopropionicum</name>
    <dbReference type="NCBI Taxonomy" id="110500"/>
    <lineage>
        <taxon>Bacteria</taxon>
        <taxon>Bacillati</taxon>
        <taxon>Bacillota</taxon>
        <taxon>Clostridia</taxon>
        <taxon>Eubacteriales</taxon>
        <taxon>Desulfotomaculaceae</taxon>
        <taxon>Pelotomaculum</taxon>
    </lineage>
</organism>
<dbReference type="PANTHER" id="PTHR30534:SF0">
    <property type="entry name" value="FLAGELLAR MOTOR SWITCH PROTEIN FLIG"/>
    <property type="match status" value="1"/>
</dbReference>
<keyword evidence="13" id="KW-0969">Cilium</keyword>
<evidence type="ECO:0000313" key="14">
    <source>
        <dbReference type="Proteomes" id="UP000054705"/>
    </source>
</evidence>
<gene>
    <name evidence="13" type="ORF">XD97_0513</name>
</gene>
<comment type="caution">
    <text evidence="13">The sequence shown here is derived from an EMBL/GenBank/DDBJ whole genome shotgun (WGS) entry which is preliminary data.</text>
</comment>
<dbReference type="Gene3D" id="1.10.220.30">
    <property type="match status" value="3"/>
</dbReference>
<comment type="similarity">
    <text evidence="3">Belongs to the FliG family.</text>
</comment>
<feature type="domain" description="Flagellar motor switch protein FliG middle" evidence="11">
    <location>
        <begin position="117"/>
        <end position="191"/>
    </location>
</feature>
<dbReference type="PRINTS" id="PR00954">
    <property type="entry name" value="FLGMOTORFLIG"/>
</dbReference>
<evidence type="ECO:0000256" key="1">
    <source>
        <dbReference type="ARBA" id="ARBA00004117"/>
    </source>
</evidence>
<dbReference type="Proteomes" id="UP000054705">
    <property type="component" value="Unassembled WGS sequence"/>
</dbReference>
<dbReference type="InterPro" id="IPR028263">
    <property type="entry name" value="FliG_N"/>
</dbReference>